<dbReference type="PANTHER" id="PTHR12128:SF66">
    <property type="entry name" value="4-HYDROXY-2-OXOGLUTARATE ALDOLASE, MITOCHONDRIAL"/>
    <property type="match status" value="1"/>
</dbReference>
<dbReference type="Gene3D" id="3.20.20.70">
    <property type="entry name" value="Aldolase class I"/>
    <property type="match status" value="1"/>
</dbReference>
<evidence type="ECO:0008006" key="5">
    <source>
        <dbReference type="Google" id="ProtNLM"/>
    </source>
</evidence>
<keyword evidence="2" id="KW-0456">Lyase</keyword>
<dbReference type="SMART" id="SM01130">
    <property type="entry name" value="DHDPS"/>
    <property type="match status" value="1"/>
</dbReference>
<dbReference type="EMBL" id="JAKMXF010000297">
    <property type="protein sequence ID" value="KAI6652817.1"/>
    <property type="molecule type" value="Genomic_DNA"/>
</dbReference>
<gene>
    <name evidence="3" type="ORF">LOD99_4203</name>
</gene>
<protein>
    <recommendedName>
        <fullName evidence="5">Dihydrodipicolinate synthase family protein</fullName>
    </recommendedName>
</protein>
<organism evidence="3 4">
    <name type="scientific">Oopsacas minuta</name>
    <dbReference type="NCBI Taxonomy" id="111878"/>
    <lineage>
        <taxon>Eukaryota</taxon>
        <taxon>Metazoa</taxon>
        <taxon>Porifera</taxon>
        <taxon>Hexactinellida</taxon>
        <taxon>Hexasterophora</taxon>
        <taxon>Lyssacinosida</taxon>
        <taxon>Leucopsacidae</taxon>
        <taxon>Oopsacas</taxon>
    </lineage>
</organism>
<dbReference type="PANTHER" id="PTHR12128">
    <property type="entry name" value="DIHYDRODIPICOLINATE SYNTHASE"/>
    <property type="match status" value="1"/>
</dbReference>
<dbReference type="GO" id="GO:0008840">
    <property type="term" value="F:4-hydroxy-tetrahydrodipicolinate synthase activity"/>
    <property type="evidence" value="ECO:0007669"/>
    <property type="project" value="TreeGrafter"/>
</dbReference>
<proteinExistence type="predicted"/>
<dbReference type="Proteomes" id="UP001165289">
    <property type="component" value="Unassembled WGS sequence"/>
</dbReference>
<sequence>MFNLSYEERFKIAKRVCERANKKIPVVVGATYDGGVEKHIEFINSIKGFASAAVFITNQICGMDESDEVWLKNAQAIVDGTGDIPLGVYETPYPEIRLLNPMIVEWMVSTRRFIYYKCNHSDRNTMLEIIKTVNDTPQSGLGFYTGQSMLFKSALAAGANGYSGISLNFFPWLCVWMLNNRDDPRVERVHKFLLLTDPLQKLKYPTSCKVYLEKFHDVPFHPISRYNYSALNETEEWSLDTMHEEMQKLCTELDISPVSCLKE</sequence>
<dbReference type="InterPro" id="IPR013785">
    <property type="entry name" value="Aldolase_TIM"/>
</dbReference>
<comment type="caution">
    <text evidence="3">The sequence shown here is derived from an EMBL/GenBank/DDBJ whole genome shotgun (WGS) entry which is preliminary data.</text>
</comment>
<evidence type="ECO:0000313" key="3">
    <source>
        <dbReference type="EMBL" id="KAI6652817.1"/>
    </source>
</evidence>
<evidence type="ECO:0000256" key="2">
    <source>
        <dbReference type="ARBA" id="ARBA00023239"/>
    </source>
</evidence>
<dbReference type="InterPro" id="IPR002220">
    <property type="entry name" value="DapA-like"/>
</dbReference>
<evidence type="ECO:0000256" key="1">
    <source>
        <dbReference type="ARBA" id="ARBA00011881"/>
    </source>
</evidence>
<name>A0AAV7JV86_9METZ</name>
<comment type="subunit">
    <text evidence="1">Homotetramer.</text>
</comment>
<dbReference type="Pfam" id="PF00701">
    <property type="entry name" value="DHDPS"/>
    <property type="match status" value="1"/>
</dbReference>
<reference evidence="3 4" key="1">
    <citation type="journal article" date="2023" name="BMC Biol.">
        <title>The compact genome of the sponge Oopsacas minuta (Hexactinellida) is lacking key metazoan core genes.</title>
        <authorList>
            <person name="Santini S."/>
            <person name="Schenkelaars Q."/>
            <person name="Jourda C."/>
            <person name="Duchesne M."/>
            <person name="Belahbib H."/>
            <person name="Rocher C."/>
            <person name="Selva M."/>
            <person name="Riesgo A."/>
            <person name="Vervoort M."/>
            <person name="Leys S.P."/>
            <person name="Kodjabachian L."/>
            <person name="Le Bivic A."/>
            <person name="Borchiellini C."/>
            <person name="Claverie J.M."/>
            <person name="Renard E."/>
        </authorList>
    </citation>
    <scope>NUCLEOTIDE SEQUENCE [LARGE SCALE GENOMIC DNA]</scope>
    <source>
        <strain evidence="3">SPO-2</strain>
    </source>
</reference>
<evidence type="ECO:0000313" key="4">
    <source>
        <dbReference type="Proteomes" id="UP001165289"/>
    </source>
</evidence>
<accession>A0AAV7JV86</accession>
<dbReference type="SUPFAM" id="SSF51569">
    <property type="entry name" value="Aldolase"/>
    <property type="match status" value="1"/>
</dbReference>
<keyword evidence="4" id="KW-1185">Reference proteome</keyword>
<dbReference type="AlphaFoldDB" id="A0AAV7JV86"/>